<sequence>MPVELRHHLPDVCQDRRQRTRCAPALSIPDPRQSRTVWYRGCQMELHQISGRPRGTRGGPVRPSCNNRRTRPRGAKAAVAVFLRNGARKTAGFRCIFSAFRYTRSELFERFKGNLRTNQEANSMGRAGRRSVRKSDGPLLPATTNFPDRLYYRIGEVARICGVAPSVLRFWETQFPQLKPNKGGTGQRLYRRKELELALRIRQLVYDEGYTLAGARHALSNPAAKTDSPSQSVPAMKTAPDTLKTIRCELHHILEMLSQQSSEDPRRKTRTGVRLNSAPSLFPELTDQSACNEDGQNLLSDVEPWKTQRE</sequence>
<dbReference type="AlphaFoldDB" id="E6QP10"/>
<evidence type="ECO:0000313" key="4">
    <source>
        <dbReference type="EMBL" id="CBI08981.1"/>
    </source>
</evidence>
<feature type="compositionally biased region" description="Polar residues" evidence="2">
    <location>
        <begin position="286"/>
        <end position="299"/>
    </location>
</feature>
<reference evidence="4" key="1">
    <citation type="submission" date="2009-10" db="EMBL/GenBank/DDBJ databases">
        <title>Diversity of trophic interactions inside an arsenic-rich microbial ecosystem.</title>
        <authorList>
            <person name="Bertin P.N."/>
            <person name="Heinrich-Salmeron A."/>
            <person name="Pelletier E."/>
            <person name="Goulhen-Chollet F."/>
            <person name="Arsene-Ploetze F."/>
            <person name="Gallien S."/>
            <person name="Calteau A."/>
            <person name="Vallenet D."/>
            <person name="Casiot C."/>
            <person name="Chane-Woon-Ming B."/>
            <person name="Giloteaux L."/>
            <person name="Barakat M."/>
            <person name="Bonnefoy V."/>
            <person name="Bruneel O."/>
            <person name="Chandler M."/>
            <person name="Cleiss J."/>
            <person name="Duran R."/>
            <person name="Elbaz-Poulichet F."/>
            <person name="Fonknechten N."/>
            <person name="Lauga B."/>
            <person name="Mornico D."/>
            <person name="Ortet P."/>
            <person name="Schaeffer C."/>
            <person name="Siguier P."/>
            <person name="Alexander Thil Smith A."/>
            <person name="Van Dorsselaer A."/>
            <person name="Weissenbach J."/>
            <person name="Medigue C."/>
            <person name="Le Paslier D."/>
        </authorList>
    </citation>
    <scope>NUCLEOTIDE SEQUENCE</scope>
</reference>
<dbReference type="SUPFAM" id="SSF46955">
    <property type="entry name" value="Putative DNA-binding domain"/>
    <property type="match status" value="1"/>
</dbReference>
<accession>E6QP10</accession>
<protein>
    <submittedName>
        <fullName evidence="4">Putative transcriptional regulatory protein MerR family (Modular protein)</fullName>
    </submittedName>
</protein>
<proteinExistence type="predicted"/>
<dbReference type="EMBL" id="CABQ01000298">
    <property type="protein sequence ID" value="CBI08981.1"/>
    <property type="molecule type" value="Genomic_DNA"/>
</dbReference>
<dbReference type="PANTHER" id="PTHR30204:SF15">
    <property type="entry name" value="BLL5018 PROTEIN"/>
    <property type="match status" value="1"/>
</dbReference>
<dbReference type="PROSITE" id="PS50937">
    <property type="entry name" value="HTH_MERR_2"/>
    <property type="match status" value="1"/>
</dbReference>
<feature type="region of interest" description="Disordered" evidence="2">
    <location>
        <begin position="50"/>
        <end position="70"/>
    </location>
</feature>
<gene>
    <name evidence="4" type="ORF">CARN6_2515</name>
</gene>
<comment type="caution">
    <text evidence="4">The sequence shown here is derived from an EMBL/GenBank/DDBJ whole genome shotgun (WGS) entry which is preliminary data.</text>
</comment>
<dbReference type="Gene3D" id="1.10.1660.10">
    <property type="match status" value="1"/>
</dbReference>
<evidence type="ECO:0000256" key="2">
    <source>
        <dbReference type="SAM" id="MobiDB-lite"/>
    </source>
</evidence>
<name>E6QP10_9ZZZZ</name>
<dbReference type="GO" id="GO:0003677">
    <property type="term" value="F:DNA binding"/>
    <property type="evidence" value="ECO:0007669"/>
    <property type="project" value="UniProtKB-KW"/>
</dbReference>
<evidence type="ECO:0000259" key="3">
    <source>
        <dbReference type="PROSITE" id="PS50937"/>
    </source>
</evidence>
<dbReference type="InterPro" id="IPR000551">
    <property type="entry name" value="MerR-type_HTH_dom"/>
</dbReference>
<organism evidence="4">
    <name type="scientific">mine drainage metagenome</name>
    <dbReference type="NCBI Taxonomy" id="410659"/>
    <lineage>
        <taxon>unclassified sequences</taxon>
        <taxon>metagenomes</taxon>
        <taxon>ecological metagenomes</taxon>
    </lineage>
</organism>
<feature type="domain" description="HTH merR-type" evidence="3">
    <location>
        <begin position="151"/>
        <end position="221"/>
    </location>
</feature>
<dbReference type="Pfam" id="PF13411">
    <property type="entry name" value="MerR_1"/>
    <property type="match status" value="1"/>
</dbReference>
<feature type="region of interest" description="Disordered" evidence="2">
    <location>
        <begin position="120"/>
        <end position="139"/>
    </location>
</feature>
<dbReference type="InterPro" id="IPR047057">
    <property type="entry name" value="MerR_fam"/>
</dbReference>
<dbReference type="InterPro" id="IPR009061">
    <property type="entry name" value="DNA-bd_dom_put_sf"/>
</dbReference>
<feature type="region of interest" description="Disordered" evidence="2">
    <location>
        <begin position="257"/>
        <end position="310"/>
    </location>
</feature>
<evidence type="ECO:0000256" key="1">
    <source>
        <dbReference type="ARBA" id="ARBA00023125"/>
    </source>
</evidence>
<dbReference type="PANTHER" id="PTHR30204">
    <property type="entry name" value="REDOX-CYCLING DRUG-SENSING TRANSCRIPTIONAL ACTIVATOR SOXR"/>
    <property type="match status" value="1"/>
</dbReference>
<dbReference type="SMART" id="SM00422">
    <property type="entry name" value="HTH_MERR"/>
    <property type="match status" value="1"/>
</dbReference>
<dbReference type="CDD" id="cd04765">
    <property type="entry name" value="HTH_MlrA-like_sg2"/>
    <property type="match status" value="1"/>
</dbReference>
<dbReference type="GO" id="GO:0003700">
    <property type="term" value="F:DNA-binding transcription factor activity"/>
    <property type="evidence" value="ECO:0007669"/>
    <property type="project" value="InterPro"/>
</dbReference>
<keyword evidence="1" id="KW-0238">DNA-binding</keyword>